<gene>
    <name evidence="2" type="ORF">JOE66_001045</name>
</gene>
<evidence type="ECO:0000313" key="2">
    <source>
        <dbReference type="EMBL" id="MBM7471411.1"/>
    </source>
</evidence>
<name>A0ABS2L3E6_9MICO</name>
<proteinExistence type="predicted"/>
<dbReference type="Pfam" id="PF09995">
    <property type="entry name" value="MPAB_Lcp_cat"/>
    <property type="match status" value="1"/>
</dbReference>
<reference evidence="2 3" key="1">
    <citation type="submission" date="2021-01" db="EMBL/GenBank/DDBJ databases">
        <title>Sequencing the genomes of 1000 actinobacteria strains.</title>
        <authorList>
            <person name="Klenk H.-P."/>
        </authorList>
    </citation>
    <scope>NUCLEOTIDE SEQUENCE [LARGE SCALE GENOMIC DNA]</scope>
    <source>
        <strain evidence="2 3">DSM 13057</strain>
    </source>
</reference>
<protein>
    <submittedName>
        <fullName evidence="2">Uncharacterized protein (DUF2236 family)</fullName>
    </submittedName>
</protein>
<sequence>MSVFTDVAAEGILLAGGGRAILLQIADSAVGAGVARHSDFANRPLDRLTNTVTYAYATVFATDAERAAIVEKVNRAHRPVVSAGDATTPAYSAFDPASQLWVAATLYESALGVYERVFGPLCPELAESVYQQYSVLGTALQVRRSSWPTDLAAFRRYWNDAVSALVVSDDARRVAHDLLHPRVAPIWLRAVMPVVRLFTIGLLPAELRVAFRLPWNRWAERRFALVFGAVALVYRALPRNVRSLPMRHYLSRMRSGMVKTN</sequence>
<dbReference type="RefSeq" id="WP_205107380.1">
    <property type="nucleotide sequence ID" value="NZ_BAAAHT010000013.1"/>
</dbReference>
<dbReference type="EMBL" id="JAFBBU010000001">
    <property type="protein sequence ID" value="MBM7471411.1"/>
    <property type="molecule type" value="Genomic_DNA"/>
</dbReference>
<keyword evidence="3" id="KW-1185">Reference proteome</keyword>
<feature type="domain" description="ER-bound oxygenase mpaB/mpaB'/Rubber oxygenase catalytic" evidence="1">
    <location>
        <begin position="8"/>
        <end position="230"/>
    </location>
</feature>
<evidence type="ECO:0000313" key="3">
    <source>
        <dbReference type="Proteomes" id="UP000776164"/>
    </source>
</evidence>
<organism evidence="2 3">
    <name type="scientific">Subtercola frigoramans</name>
    <dbReference type="NCBI Taxonomy" id="120298"/>
    <lineage>
        <taxon>Bacteria</taxon>
        <taxon>Bacillati</taxon>
        <taxon>Actinomycetota</taxon>
        <taxon>Actinomycetes</taxon>
        <taxon>Micrococcales</taxon>
        <taxon>Microbacteriaceae</taxon>
        <taxon>Subtercola</taxon>
    </lineage>
</organism>
<dbReference type="PANTHER" id="PTHR36151:SF3">
    <property type="entry name" value="ER-BOUND OXYGENASE MPAB_MPAB'_RUBBER OXYGENASE CATALYTIC DOMAIN-CONTAINING PROTEIN"/>
    <property type="match status" value="1"/>
</dbReference>
<evidence type="ECO:0000259" key="1">
    <source>
        <dbReference type="Pfam" id="PF09995"/>
    </source>
</evidence>
<dbReference type="PANTHER" id="PTHR36151">
    <property type="entry name" value="BLR2777 PROTEIN"/>
    <property type="match status" value="1"/>
</dbReference>
<dbReference type="InterPro" id="IPR018713">
    <property type="entry name" value="MPAB/Lcp_cat_dom"/>
</dbReference>
<comment type="caution">
    <text evidence="2">The sequence shown here is derived from an EMBL/GenBank/DDBJ whole genome shotgun (WGS) entry which is preliminary data.</text>
</comment>
<accession>A0ABS2L3E6</accession>
<dbReference type="Proteomes" id="UP000776164">
    <property type="component" value="Unassembled WGS sequence"/>
</dbReference>